<dbReference type="AlphaFoldDB" id="A0A559JQK7"/>
<dbReference type="RefSeq" id="WP_144699751.1">
    <property type="nucleotide sequence ID" value="NZ_VNJJ01000003.1"/>
</dbReference>
<dbReference type="Gene3D" id="2.60.120.10">
    <property type="entry name" value="Jelly Rolls"/>
    <property type="match status" value="1"/>
</dbReference>
<dbReference type="InterPro" id="IPR014710">
    <property type="entry name" value="RmlC-like_jellyroll"/>
</dbReference>
<dbReference type="InterPro" id="IPR020449">
    <property type="entry name" value="Tscrpt_reg_AraC-type_HTH"/>
</dbReference>
<organism evidence="5 6">
    <name type="scientific">Cohnella terricola</name>
    <dbReference type="NCBI Taxonomy" id="1289167"/>
    <lineage>
        <taxon>Bacteria</taxon>
        <taxon>Bacillati</taxon>
        <taxon>Bacillota</taxon>
        <taxon>Bacilli</taxon>
        <taxon>Bacillales</taxon>
        <taxon>Paenibacillaceae</taxon>
        <taxon>Cohnella</taxon>
    </lineage>
</organism>
<name>A0A559JQK7_9BACL</name>
<dbReference type="InterPro" id="IPR037923">
    <property type="entry name" value="HTH-like"/>
</dbReference>
<keyword evidence="6" id="KW-1185">Reference proteome</keyword>
<keyword evidence="1" id="KW-0805">Transcription regulation</keyword>
<comment type="caution">
    <text evidence="5">The sequence shown here is derived from an EMBL/GenBank/DDBJ whole genome shotgun (WGS) entry which is preliminary data.</text>
</comment>
<dbReference type="Gene3D" id="1.10.10.60">
    <property type="entry name" value="Homeodomain-like"/>
    <property type="match status" value="2"/>
</dbReference>
<reference evidence="5 6" key="1">
    <citation type="submission" date="2019-07" db="EMBL/GenBank/DDBJ databases">
        <authorList>
            <person name="Kim J."/>
        </authorList>
    </citation>
    <scope>NUCLEOTIDE SEQUENCE [LARGE SCALE GENOMIC DNA]</scope>
    <source>
        <strain evidence="5 6">G13</strain>
    </source>
</reference>
<gene>
    <name evidence="5" type="ORF">FPZ45_06820</name>
</gene>
<dbReference type="Pfam" id="PF12833">
    <property type="entry name" value="HTH_18"/>
    <property type="match status" value="1"/>
</dbReference>
<dbReference type="Proteomes" id="UP000316330">
    <property type="component" value="Unassembled WGS sequence"/>
</dbReference>
<dbReference type="PROSITE" id="PS01124">
    <property type="entry name" value="HTH_ARAC_FAMILY_2"/>
    <property type="match status" value="1"/>
</dbReference>
<dbReference type="PROSITE" id="PS00041">
    <property type="entry name" value="HTH_ARAC_FAMILY_1"/>
    <property type="match status" value="1"/>
</dbReference>
<keyword evidence="2" id="KW-0238">DNA-binding</keyword>
<accession>A0A559JQK7</accession>
<dbReference type="InterPro" id="IPR018062">
    <property type="entry name" value="HTH_AraC-typ_CS"/>
</dbReference>
<dbReference type="EMBL" id="VNJJ01000003">
    <property type="protein sequence ID" value="TVY02148.1"/>
    <property type="molecule type" value="Genomic_DNA"/>
</dbReference>
<evidence type="ECO:0000259" key="4">
    <source>
        <dbReference type="PROSITE" id="PS01124"/>
    </source>
</evidence>
<dbReference type="SUPFAM" id="SSF51215">
    <property type="entry name" value="Regulatory protein AraC"/>
    <property type="match status" value="1"/>
</dbReference>
<dbReference type="Pfam" id="PF07883">
    <property type="entry name" value="Cupin_2"/>
    <property type="match status" value="1"/>
</dbReference>
<evidence type="ECO:0000313" key="6">
    <source>
        <dbReference type="Proteomes" id="UP000316330"/>
    </source>
</evidence>
<evidence type="ECO:0000256" key="1">
    <source>
        <dbReference type="ARBA" id="ARBA00023015"/>
    </source>
</evidence>
<evidence type="ECO:0000313" key="5">
    <source>
        <dbReference type="EMBL" id="TVY02148.1"/>
    </source>
</evidence>
<evidence type="ECO:0000256" key="3">
    <source>
        <dbReference type="ARBA" id="ARBA00023163"/>
    </source>
</evidence>
<dbReference type="InterPro" id="IPR018060">
    <property type="entry name" value="HTH_AraC"/>
</dbReference>
<proteinExistence type="predicted"/>
<dbReference type="SMART" id="SM00342">
    <property type="entry name" value="HTH_ARAC"/>
    <property type="match status" value="1"/>
</dbReference>
<dbReference type="PANTHER" id="PTHR43280">
    <property type="entry name" value="ARAC-FAMILY TRANSCRIPTIONAL REGULATOR"/>
    <property type="match status" value="1"/>
</dbReference>
<dbReference type="SUPFAM" id="SSF46689">
    <property type="entry name" value="Homeodomain-like"/>
    <property type="match status" value="2"/>
</dbReference>
<dbReference type="InterPro" id="IPR009057">
    <property type="entry name" value="Homeodomain-like_sf"/>
</dbReference>
<dbReference type="PRINTS" id="PR00032">
    <property type="entry name" value="HTHARAC"/>
</dbReference>
<dbReference type="OrthoDB" id="9778008at2"/>
<sequence>MVNKLHEINHYPDTSFPYAMYTVTSLNCIPEGRGFNELHWHEELQFTLVTEGKIVMQVNGVTHELEAGHAIFINKGVLHVSKQVTKNSEYVSFNFPEKLLSFYSDSHMEKNYVLPYTNSLFLSLIIRPETEWQSTMLGILLSLKDKFNVKKYWGWEYEVSIMTVQLWLTMIRNNSLATVESPKHIKQQQERIQLMISYIHQNYVYNLSLQEIADAAHLSVSECTRSFKKTLHTTPYDYLIKYRIKKSAELLNATEFTITEVASRVGFNHVNHFIQSFKKHYNRTPKEYRRLKK</sequence>
<evidence type="ECO:0000256" key="2">
    <source>
        <dbReference type="ARBA" id="ARBA00023125"/>
    </source>
</evidence>
<dbReference type="GO" id="GO:0003700">
    <property type="term" value="F:DNA-binding transcription factor activity"/>
    <property type="evidence" value="ECO:0007669"/>
    <property type="project" value="InterPro"/>
</dbReference>
<keyword evidence="3" id="KW-0804">Transcription</keyword>
<dbReference type="GO" id="GO:0043565">
    <property type="term" value="F:sequence-specific DNA binding"/>
    <property type="evidence" value="ECO:0007669"/>
    <property type="project" value="InterPro"/>
</dbReference>
<dbReference type="InterPro" id="IPR013096">
    <property type="entry name" value="Cupin_2"/>
</dbReference>
<protein>
    <submittedName>
        <fullName evidence="5">AraC family transcriptional regulator</fullName>
    </submittedName>
</protein>
<dbReference type="PANTHER" id="PTHR43280:SF28">
    <property type="entry name" value="HTH-TYPE TRANSCRIPTIONAL ACTIVATOR RHAS"/>
    <property type="match status" value="1"/>
</dbReference>
<feature type="domain" description="HTH araC/xylS-type" evidence="4">
    <location>
        <begin position="193"/>
        <end position="291"/>
    </location>
</feature>